<reference evidence="1" key="1">
    <citation type="journal article" date="2022" name="Front Environ Sci">
        <title>Complete genome sequence analysis of a novel alkane-degrading bacterial strain, Acinetobacter vivianii KJ-1, and its diesel degradation ability.</title>
        <authorList>
            <person name="Zhang Y."/>
            <person name="Song F."/>
            <person name="Wang J."/>
            <person name="Zhao Q."/>
            <person name="Zheng L."/>
            <person name="Wang Z."/>
            <person name="Zhang X."/>
            <person name="Gao Y."/>
            <person name="Chen G."/>
            <person name="Huang Y."/>
        </authorList>
    </citation>
    <scope>NUCLEOTIDE SEQUENCE</scope>
    <source>
        <strain evidence="1">KJ-1</strain>
    </source>
</reference>
<evidence type="ECO:0000313" key="2">
    <source>
        <dbReference type="Proteomes" id="UP001199528"/>
    </source>
</evidence>
<organism evidence="1 2">
    <name type="scientific">Acinetobacter vivianii</name>
    <dbReference type="NCBI Taxonomy" id="1776742"/>
    <lineage>
        <taxon>Bacteria</taxon>
        <taxon>Pseudomonadati</taxon>
        <taxon>Pseudomonadota</taxon>
        <taxon>Gammaproteobacteria</taxon>
        <taxon>Moraxellales</taxon>
        <taxon>Moraxellaceae</taxon>
        <taxon>Acinetobacter</taxon>
    </lineage>
</organism>
<protein>
    <submittedName>
        <fullName evidence="1">Helix-turn-helix domain-containing protein</fullName>
    </submittedName>
</protein>
<proteinExistence type="predicted"/>
<dbReference type="EMBL" id="CP085083">
    <property type="protein sequence ID" value="WDZ50001.1"/>
    <property type="molecule type" value="Genomic_DNA"/>
</dbReference>
<dbReference type="Pfam" id="PF13730">
    <property type="entry name" value="HTH_36"/>
    <property type="match status" value="1"/>
</dbReference>
<dbReference type="KEGG" id="aviv:LF296_11750"/>
<dbReference type="Proteomes" id="UP001199528">
    <property type="component" value="Chromosome"/>
</dbReference>
<evidence type="ECO:0000313" key="1">
    <source>
        <dbReference type="EMBL" id="WDZ50001.1"/>
    </source>
</evidence>
<gene>
    <name evidence="1" type="ORF">LF296_11750</name>
</gene>
<dbReference type="RefSeq" id="WP_272654450.1">
    <property type="nucleotide sequence ID" value="NZ_CP085083.1"/>
</dbReference>
<dbReference type="AlphaFoldDB" id="A0AAJ6P454"/>
<sequence length="314" mass="36131">MSLDATVWAWKKQFTQVKGGSSPALKKLVLLSMADRADEQHCCYPSTGRLAEDCQINKKTLFKILEELIEEGVIFDTGERKGRTKQVIVYRLIGVQGREQTVPTLEHLDDESLDSQGSDFETVPTLEQFQHFHERVPTFPLNSTNIGTRNLSKNLSVESKNKNHWLCSKKLSLEIAQANPEIDTNEIISSTWFNRELRAFELFNAEKRMCDELMIYHFANWLLEAKAKQDRLKNSSQPNQKQPAKSKDTLTDKQRHFFASKLSRLPEFAKYSHGNESYEQLAKRLEPMLKDPANLKKWAEYLINISNEHKGDAA</sequence>
<name>A0AAJ6P454_9GAMM</name>
<accession>A0AAJ6P454</accession>
<reference evidence="1" key="2">
    <citation type="submission" date="2023-02" db="EMBL/GenBank/DDBJ databases">
        <authorList>
            <person name="Huang Y."/>
            <person name="Zhang Y."/>
            <person name="Zhang T."/>
            <person name="Wang J."/>
        </authorList>
    </citation>
    <scope>NUCLEOTIDE SEQUENCE</scope>
    <source>
        <strain evidence="1">KJ-1</strain>
    </source>
</reference>